<feature type="compositionally biased region" description="Pro residues" evidence="1">
    <location>
        <begin position="71"/>
        <end position="80"/>
    </location>
</feature>
<dbReference type="PANTHER" id="PTHR21219:SF4">
    <property type="entry name" value="PID DOMAIN-CONTAINING PROTEIN"/>
    <property type="match status" value="1"/>
</dbReference>
<feature type="compositionally biased region" description="Basic and acidic residues" evidence="1">
    <location>
        <begin position="405"/>
        <end position="530"/>
    </location>
</feature>
<name>A0A6A4XGG4_AMPAM</name>
<feature type="compositionally biased region" description="Basic residues" evidence="1">
    <location>
        <begin position="804"/>
        <end position="813"/>
    </location>
</feature>
<proteinExistence type="predicted"/>
<organism evidence="3 4">
    <name type="scientific">Amphibalanus amphitrite</name>
    <name type="common">Striped barnacle</name>
    <name type="synonym">Balanus amphitrite</name>
    <dbReference type="NCBI Taxonomy" id="1232801"/>
    <lineage>
        <taxon>Eukaryota</taxon>
        <taxon>Metazoa</taxon>
        <taxon>Ecdysozoa</taxon>
        <taxon>Arthropoda</taxon>
        <taxon>Crustacea</taxon>
        <taxon>Multicrustacea</taxon>
        <taxon>Cirripedia</taxon>
        <taxon>Thoracica</taxon>
        <taxon>Thoracicalcarea</taxon>
        <taxon>Balanomorpha</taxon>
        <taxon>Balanoidea</taxon>
        <taxon>Balanidae</taxon>
        <taxon>Amphibalaninae</taxon>
        <taxon>Amphibalanus</taxon>
    </lineage>
</organism>
<feature type="region of interest" description="Disordered" evidence="1">
    <location>
        <begin position="869"/>
        <end position="942"/>
    </location>
</feature>
<feature type="region of interest" description="Disordered" evidence="1">
    <location>
        <begin position="995"/>
        <end position="1035"/>
    </location>
</feature>
<feature type="compositionally biased region" description="Basic and acidic residues" evidence="1">
    <location>
        <begin position="547"/>
        <end position="566"/>
    </location>
</feature>
<accession>A0A6A4XGG4</accession>
<dbReference type="OrthoDB" id="5959615at2759"/>
<dbReference type="PROSITE" id="PS01179">
    <property type="entry name" value="PID"/>
    <property type="match status" value="1"/>
</dbReference>
<feature type="compositionally biased region" description="Basic and acidic residues" evidence="1">
    <location>
        <begin position="385"/>
        <end position="394"/>
    </location>
</feature>
<evidence type="ECO:0000259" key="2">
    <source>
        <dbReference type="PROSITE" id="PS01179"/>
    </source>
</evidence>
<comment type="caution">
    <text evidence="3">The sequence shown here is derived from an EMBL/GenBank/DDBJ whole genome shotgun (WGS) entry which is preliminary data.</text>
</comment>
<dbReference type="InterPro" id="IPR006020">
    <property type="entry name" value="PTB/PI_dom"/>
</dbReference>
<feature type="region of interest" description="Disordered" evidence="1">
    <location>
        <begin position="788"/>
        <end position="837"/>
    </location>
</feature>
<feature type="region of interest" description="Disordered" evidence="1">
    <location>
        <begin position="1"/>
        <end position="129"/>
    </location>
</feature>
<feature type="region of interest" description="Disordered" evidence="1">
    <location>
        <begin position="700"/>
        <end position="726"/>
    </location>
</feature>
<dbReference type="PANTHER" id="PTHR21219">
    <property type="entry name" value="FI19613P1"/>
    <property type="match status" value="1"/>
</dbReference>
<feature type="region of interest" description="Disordered" evidence="1">
    <location>
        <begin position="332"/>
        <end position="577"/>
    </location>
</feature>
<dbReference type="Proteomes" id="UP000440578">
    <property type="component" value="Unassembled WGS sequence"/>
</dbReference>
<evidence type="ECO:0000256" key="1">
    <source>
        <dbReference type="SAM" id="MobiDB-lite"/>
    </source>
</evidence>
<feature type="compositionally biased region" description="Low complexity" evidence="1">
    <location>
        <begin position="713"/>
        <end position="726"/>
    </location>
</feature>
<feature type="compositionally biased region" description="Low complexity" evidence="1">
    <location>
        <begin position="81"/>
        <end position="93"/>
    </location>
</feature>
<evidence type="ECO:0000313" key="3">
    <source>
        <dbReference type="EMBL" id="KAF0313802.1"/>
    </source>
</evidence>
<reference evidence="3 4" key="1">
    <citation type="submission" date="2019-07" db="EMBL/GenBank/DDBJ databases">
        <title>Draft genome assembly of a fouling barnacle, Amphibalanus amphitrite (Darwin, 1854): The first reference genome for Thecostraca.</title>
        <authorList>
            <person name="Kim W."/>
        </authorList>
    </citation>
    <scope>NUCLEOTIDE SEQUENCE [LARGE SCALE GENOMIC DNA]</scope>
    <source>
        <strain evidence="3">SNU_AA5</strain>
        <tissue evidence="3">Soma without cirri and trophi</tissue>
    </source>
</reference>
<feature type="compositionally biased region" description="Low complexity" evidence="1">
    <location>
        <begin position="18"/>
        <end position="29"/>
    </location>
</feature>
<protein>
    <recommendedName>
        <fullName evidence="2">PID domain-containing protein</fullName>
    </recommendedName>
</protein>
<dbReference type="EMBL" id="VIIS01000071">
    <property type="protein sequence ID" value="KAF0313802.1"/>
    <property type="molecule type" value="Genomic_DNA"/>
</dbReference>
<sequence length="1035" mass="111298">MLTSRPVSDGYSFRLDADSSSTYSDSSSSVYKQRIDSLFRPAAAAAAAAATTSSSHSDYEPVEAPPERKQPPPPPPPPRVVPARPTTTTLWSPPGGGGGPGGQTGGPVGQTGGPRGQAGGPGGQAGALVPVSSSAPLWTRPVVTPGPTEAAVGRPSHGTEFAVEYLGAVQVADNATRLEQLQQPLKRLYVPRLRRRRAAQLSDSLSISDTGLRVRYGRDQELLNPFTTVAVWAAVKFVASRGGGGGRLRFGFLPLICDPESPERGRLLDDDEGSLPADAPAARHPPLLACVMRRPGTLGALECHGFVCAAAEDAIVIAANLYQALLMRMQPEAGSGGRRQPRPADAPILVSGSGGSGSEDALGPARRQRRRRAPPPPPGPPSRQDAVRRSDRRSNRGASLGEQIDPERPHSSSRSRSRDHSRDHSRESGLSRDQSRDHSRDQSRESGLSRDSSRDSLRRHGELSRDRSRESVRRREFQRSSSRESVRRKEFQRSSSRDSVRRKEFQRSSSRESMRRREELSPDNSRESMHPKQFYRGSSSRGSSRGRGFERDPSRESVRSRARDAAPSDGSLRRRTGSVGAVPALVAAAAEAARQREPAAGGGRRLARSSSDPSRSALQVVSSSADRRPPPAAPDPAVDLGQLLAHLQQRDGIRTVDDVLRRVIAPGGMSFSELRPEHRELLLRLALTLSKDEMYQRSKSIMKKQTRKGALFSSESETSTSDGSSTISNVLKATKKSLSRFGWRTGGFQSPSAYLKQHTPFGKLYNARGNAKQKETAAKSLADEFPAKISGSVSADSEPAPDRSRRRTQRRSPARCGCDRDADRFDSPRGGGERRPSRSLIELPLTCDADSCSGSDRCYCSLQRGASADEADRERAERRRSAADLLSERARRQQPRGASTGESSGGSSGGRGHRRRGGRATSLSRAGSTDTGIGSAADDGGGGGGRFLVVSAADEAGRVFHRGGSQRRREQDVLTLKKSTEIAATFSGLRLSQTTNLLSSGGSGSGSDSEPEPAGRRLRHGYSDQDIEDSLGYLP</sequence>
<keyword evidence="4" id="KW-1185">Reference proteome</keyword>
<feature type="domain" description="PID" evidence="2">
    <location>
        <begin position="158"/>
        <end position="214"/>
    </location>
</feature>
<feature type="region of interest" description="Disordered" evidence="1">
    <location>
        <begin position="593"/>
        <end position="638"/>
    </location>
</feature>
<feature type="compositionally biased region" description="Polar residues" evidence="1">
    <location>
        <begin position="608"/>
        <end position="619"/>
    </location>
</feature>
<feature type="compositionally biased region" description="Gly residues" evidence="1">
    <location>
        <begin position="94"/>
        <end position="125"/>
    </location>
</feature>
<dbReference type="SMART" id="SM00462">
    <property type="entry name" value="PTB"/>
    <property type="match status" value="1"/>
</dbReference>
<gene>
    <name evidence="3" type="ORF">FJT64_015688</name>
</gene>
<feature type="compositionally biased region" description="Basic and acidic residues" evidence="1">
    <location>
        <begin position="817"/>
        <end position="836"/>
    </location>
</feature>
<feature type="compositionally biased region" description="Basic and acidic residues" evidence="1">
    <location>
        <begin position="870"/>
        <end position="891"/>
    </location>
</feature>
<dbReference type="AlphaFoldDB" id="A0A6A4XGG4"/>
<evidence type="ECO:0000313" key="4">
    <source>
        <dbReference type="Proteomes" id="UP000440578"/>
    </source>
</evidence>